<proteinExistence type="predicted"/>
<dbReference type="InterPro" id="IPR052173">
    <property type="entry name" value="Beta-lactam_resp_regulator"/>
</dbReference>
<keyword evidence="5" id="KW-1185">Reference proteome</keyword>
<feature type="transmembrane region" description="Helical" evidence="2">
    <location>
        <begin position="344"/>
        <end position="369"/>
    </location>
</feature>
<name>A0A2Z3GNN8_9BACT</name>
<feature type="region of interest" description="Disordered" evidence="1">
    <location>
        <begin position="451"/>
        <end position="515"/>
    </location>
</feature>
<protein>
    <recommendedName>
        <fullName evidence="3">Peptidase M56 domain-containing protein</fullName>
    </recommendedName>
</protein>
<evidence type="ECO:0000313" key="5">
    <source>
        <dbReference type="Proteomes" id="UP000245999"/>
    </source>
</evidence>
<feature type="compositionally biased region" description="Low complexity" evidence="1">
    <location>
        <begin position="760"/>
        <end position="773"/>
    </location>
</feature>
<evidence type="ECO:0000313" key="4">
    <source>
        <dbReference type="EMBL" id="AWM33287.1"/>
    </source>
</evidence>
<accession>A0A2Z3GNN8</accession>
<evidence type="ECO:0000259" key="3">
    <source>
        <dbReference type="Pfam" id="PF05569"/>
    </source>
</evidence>
<reference evidence="5" key="1">
    <citation type="submission" date="2018-04" db="EMBL/GenBank/DDBJ databases">
        <title>Complete genome of Antarctic heterotrophic bacterium Hymenobacter nivis.</title>
        <authorList>
            <person name="Terashima M."/>
        </authorList>
    </citation>
    <scope>NUCLEOTIDE SEQUENCE [LARGE SCALE GENOMIC DNA]</scope>
    <source>
        <strain evidence="5">NBRC 111535</strain>
    </source>
</reference>
<dbReference type="RefSeq" id="WP_109656369.1">
    <property type="nucleotide sequence ID" value="NZ_CP029145.1"/>
</dbReference>
<dbReference type="AlphaFoldDB" id="A0A2Z3GNN8"/>
<feature type="transmembrane region" description="Helical" evidence="2">
    <location>
        <begin position="53"/>
        <end position="73"/>
    </location>
</feature>
<dbReference type="PANTHER" id="PTHR34978">
    <property type="entry name" value="POSSIBLE SENSOR-TRANSDUCER PROTEIN BLAR"/>
    <property type="match status" value="1"/>
</dbReference>
<dbReference type="Pfam" id="PF05569">
    <property type="entry name" value="Peptidase_M56"/>
    <property type="match status" value="1"/>
</dbReference>
<feature type="compositionally biased region" description="Basic and acidic residues" evidence="1">
    <location>
        <begin position="709"/>
        <end position="722"/>
    </location>
</feature>
<feature type="region of interest" description="Disordered" evidence="1">
    <location>
        <begin position="657"/>
        <end position="738"/>
    </location>
</feature>
<dbReference type="InterPro" id="IPR008756">
    <property type="entry name" value="Peptidase_M56"/>
</dbReference>
<dbReference type="OrthoDB" id="15218at2"/>
<dbReference type="PANTHER" id="PTHR34978:SF3">
    <property type="entry name" value="SLR0241 PROTEIN"/>
    <property type="match status" value="1"/>
</dbReference>
<keyword evidence="2" id="KW-0472">Membrane</keyword>
<dbReference type="Proteomes" id="UP000245999">
    <property type="component" value="Chromosome"/>
</dbReference>
<dbReference type="EMBL" id="CP029145">
    <property type="protein sequence ID" value="AWM33287.1"/>
    <property type="molecule type" value="Genomic_DNA"/>
</dbReference>
<sequence>MRALEQILSPAVLRALGWTLLHSLWQGALAAAVVAVALLVLRRRSAAVRYRVAAGALGALVLLSVGTFGYYYGAPETLAAPTYGAVELAQTTAAPAAAVAVAADFVSSATTAVAVPRPGWLVMARFHFDQNLPWLVLAWGLGLLVMSLRLLGGLLYVQRLRRHRTRPLPAVWQARLGALVARAGLRRPVALLESGLVAGPLVVGHLRPLVLLPLGAVAGLPVACVEAILAHELAHVLRRDYLVNLLQTVAETVFFYHPAVWYLGQCLRAERENCCDDLATDLVGGDPLRLARALTALAEWSQTAVLAPVPRLALAATGGPGSLLSRVRRLVQGPPARPTRGESLAAVALLLGGLGLLGTGVALAAPAALAPAGPRLHQLVPTAPVVAWQSVFSPADTAKRRAAMALPFFPALPALPSFPALPALPPVPPAPPVASAPEAPEAPEVPVVPEVPEVPAAPDAPQPPRLRRLRSGQQGPGSTVIIEKDKKGRLTQLIVDGQPVETQGPGKKNKKNKKSQVEVIQLPMSGVWAISGVPGNPEATLRALGMDPRVQTFGPEANLEQQNKMFKEQEKLFKQRDRMFQKQEQLSRQLGNYNLGTYNQQLNGLARITPNVNLDMNLDTDGIERDAVASARRSLRQSLQNPNLSDDDRRATEQALASLEDNRSRRDSNQAESNARRAESNARRAEANARQAGVNALRAEANGRQAEANARRIEAEVRRREAQGQPGAPADDVRERRRELQAQIRDAQRELAVLQREEATGGNAAGTARGPRVPQGPPAPPAPASSDKVRDELRRAGLIGATEKNFTFQLDDKGGRVNGRALTPAQFDKYRRLFLPAATGAGKSKSAISISVDER</sequence>
<keyword evidence="2" id="KW-1133">Transmembrane helix</keyword>
<feature type="domain" description="Peptidase M56" evidence="3">
    <location>
        <begin position="24"/>
        <end position="277"/>
    </location>
</feature>
<evidence type="ECO:0000256" key="2">
    <source>
        <dbReference type="SAM" id="Phobius"/>
    </source>
</evidence>
<feature type="transmembrane region" description="Helical" evidence="2">
    <location>
        <begin position="20"/>
        <end position="41"/>
    </location>
</feature>
<feature type="compositionally biased region" description="Pro residues" evidence="1">
    <location>
        <begin position="774"/>
        <end position="783"/>
    </location>
</feature>
<gene>
    <name evidence="4" type="ORF">DDQ68_11135</name>
</gene>
<keyword evidence="2" id="KW-0812">Transmembrane</keyword>
<organism evidence="4 5">
    <name type="scientific">Hymenobacter nivis</name>
    <dbReference type="NCBI Taxonomy" id="1850093"/>
    <lineage>
        <taxon>Bacteria</taxon>
        <taxon>Pseudomonadati</taxon>
        <taxon>Bacteroidota</taxon>
        <taxon>Cytophagia</taxon>
        <taxon>Cytophagales</taxon>
        <taxon>Hymenobacteraceae</taxon>
        <taxon>Hymenobacter</taxon>
    </lineage>
</organism>
<feature type="transmembrane region" description="Helical" evidence="2">
    <location>
        <begin position="132"/>
        <end position="157"/>
    </location>
</feature>
<feature type="region of interest" description="Disordered" evidence="1">
    <location>
        <begin position="758"/>
        <end position="789"/>
    </location>
</feature>
<dbReference type="CDD" id="cd07341">
    <property type="entry name" value="M56_BlaR1_MecR1_like"/>
    <property type="match status" value="1"/>
</dbReference>
<feature type="compositionally biased region" description="Basic and acidic residues" evidence="1">
    <location>
        <begin position="660"/>
        <end position="687"/>
    </location>
</feature>
<evidence type="ECO:0000256" key="1">
    <source>
        <dbReference type="SAM" id="MobiDB-lite"/>
    </source>
</evidence>
<dbReference type="KEGG" id="hnv:DDQ68_11135"/>